<name>A0A8B7W3B9_CASCN</name>
<dbReference type="AlphaFoldDB" id="A0A8B7W3B9"/>
<protein>
    <submittedName>
        <fullName evidence="2">Uncharacterized protein LOC109697591</fullName>
    </submittedName>
</protein>
<dbReference type="KEGG" id="ccan:109697591"/>
<dbReference type="RefSeq" id="XP_020036870.1">
    <property type="nucleotide sequence ID" value="XM_020181281.1"/>
</dbReference>
<evidence type="ECO:0000313" key="2">
    <source>
        <dbReference type="RefSeq" id="XP_020036870.1"/>
    </source>
</evidence>
<organism evidence="2">
    <name type="scientific">Castor canadensis</name>
    <name type="common">American beaver</name>
    <dbReference type="NCBI Taxonomy" id="51338"/>
    <lineage>
        <taxon>Eukaryota</taxon>
        <taxon>Metazoa</taxon>
        <taxon>Chordata</taxon>
        <taxon>Craniata</taxon>
        <taxon>Vertebrata</taxon>
        <taxon>Euteleostomi</taxon>
        <taxon>Mammalia</taxon>
        <taxon>Eutheria</taxon>
        <taxon>Euarchontoglires</taxon>
        <taxon>Glires</taxon>
        <taxon>Rodentia</taxon>
        <taxon>Castorimorpha</taxon>
        <taxon>Castoridae</taxon>
        <taxon>Castor</taxon>
    </lineage>
</organism>
<proteinExistence type="predicted"/>
<accession>A0A8B7W3B9</accession>
<evidence type="ECO:0000256" key="1">
    <source>
        <dbReference type="SAM" id="MobiDB-lite"/>
    </source>
</evidence>
<sequence length="231" mass="25098">MSQGAQGHRAPGSQGSGLGGPYRVVGWLRAARCLRFKSGAPAPAWRLLGEWRVSGGNGVDRGGRELVRWPLSAARSASPRFLPELLTMALSAQCGLPAPGPTEDCAAAAARRALGRRSLRPRALARHSVTRSRDPMPLRPSGIWRSREERTPRVRARMEAFRSTGGDPSRRRRGGRCPPRTLRPAAASECRSQLCLRLCVVKETLGTERDYVGTLRFPPSAAPSWALFSAL</sequence>
<feature type="region of interest" description="Disordered" evidence="1">
    <location>
        <begin position="123"/>
        <end position="143"/>
    </location>
</feature>
<feature type="region of interest" description="Disordered" evidence="1">
    <location>
        <begin position="159"/>
        <end position="183"/>
    </location>
</feature>
<gene>
    <name evidence="2" type="primary">LOC109697591</name>
</gene>
<dbReference type="OrthoDB" id="660555at2759"/>
<reference evidence="2" key="1">
    <citation type="submission" date="2025-08" db="UniProtKB">
        <authorList>
            <consortium name="RefSeq"/>
        </authorList>
    </citation>
    <scope>IDENTIFICATION</scope>
    <source>
        <tissue evidence="2">Leukocyte</tissue>
    </source>
</reference>